<evidence type="ECO:0008006" key="10">
    <source>
        <dbReference type="Google" id="ProtNLM"/>
    </source>
</evidence>
<name>A0A1W9Z3A5_MYCBA</name>
<dbReference type="GO" id="GO:0003677">
    <property type="term" value="F:DNA binding"/>
    <property type="evidence" value="ECO:0007669"/>
    <property type="project" value="UniProtKB-KW"/>
</dbReference>
<feature type="region of interest" description="Disordered" evidence="5">
    <location>
        <begin position="1"/>
        <end position="21"/>
    </location>
</feature>
<protein>
    <recommendedName>
        <fullName evidence="10">HTH luxR-type domain-containing protein</fullName>
    </recommendedName>
</protein>
<keyword evidence="3" id="KW-0804">Transcription</keyword>
<sequence>MGWTQTREAPTQREDSAAVSGGSIEKLDMTVPFIAPAPRRAVFVMNDELLRHGLIHVMSQDAGIKLVGDLDHGPALADRLRELRPHLLVVGAEAGPGLSALLAGLHPAPRVLAVIDGDDPRERALPMISAGADAVVDRRSPSAELRGAVLRVLDGHRVLDARSAETLIGELRDQSGAAGADILTRREREVLDLLVEGLDNRAIAGSLFISQATVKFHLHNIKSKFGVPSRSALIATVLRARDHG</sequence>
<comment type="caution">
    <text evidence="4">Lacks conserved residue(s) required for the propagation of feature annotation.</text>
</comment>
<evidence type="ECO:0000313" key="8">
    <source>
        <dbReference type="EMBL" id="ORA06808.1"/>
    </source>
</evidence>
<dbReference type="GO" id="GO:0000160">
    <property type="term" value="P:phosphorelay signal transduction system"/>
    <property type="evidence" value="ECO:0007669"/>
    <property type="project" value="InterPro"/>
</dbReference>
<dbReference type="PROSITE" id="PS00622">
    <property type="entry name" value="HTH_LUXR_1"/>
    <property type="match status" value="1"/>
</dbReference>
<evidence type="ECO:0000256" key="2">
    <source>
        <dbReference type="ARBA" id="ARBA00023125"/>
    </source>
</evidence>
<evidence type="ECO:0000256" key="3">
    <source>
        <dbReference type="ARBA" id="ARBA00023163"/>
    </source>
</evidence>
<dbReference type="Proteomes" id="UP000192366">
    <property type="component" value="Unassembled WGS sequence"/>
</dbReference>
<dbReference type="GO" id="GO:0006355">
    <property type="term" value="P:regulation of DNA-templated transcription"/>
    <property type="evidence" value="ECO:0007669"/>
    <property type="project" value="InterPro"/>
</dbReference>
<feature type="domain" description="HTH luxR-type" evidence="6">
    <location>
        <begin position="176"/>
        <end position="241"/>
    </location>
</feature>
<dbReference type="CDD" id="cd06170">
    <property type="entry name" value="LuxR_C_like"/>
    <property type="match status" value="1"/>
</dbReference>
<gene>
    <name evidence="8" type="ORF">BST17_04020</name>
</gene>
<dbReference type="Gene3D" id="3.40.50.2300">
    <property type="match status" value="1"/>
</dbReference>
<evidence type="ECO:0000256" key="5">
    <source>
        <dbReference type="SAM" id="MobiDB-lite"/>
    </source>
</evidence>
<dbReference type="InterPro" id="IPR016032">
    <property type="entry name" value="Sig_transdc_resp-reg_C-effctor"/>
</dbReference>
<evidence type="ECO:0000259" key="7">
    <source>
        <dbReference type="PROSITE" id="PS50110"/>
    </source>
</evidence>
<evidence type="ECO:0000313" key="9">
    <source>
        <dbReference type="Proteomes" id="UP000192366"/>
    </source>
</evidence>
<keyword evidence="1" id="KW-0805">Transcription regulation</keyword>
<dbReference type="PROSITE" id="PS50110">
    <property type="entry name" value="RESPONSE_REGULATORY"/>
    <property type="match status" value="1"/>
</dbReference>
<dbReference type="EMBL" id="MVHJ01000002">
    <property type="protein sequence ID" value="ORA06808.1"/>
    <property type="molecule type" value="Genomic_DNA"/>
</dbReference>
<comment type="caution">
    <text evidence="8">The sequence shown here is derived from an EMBL/GenBank/DDBJ whole genome shotgun (WGS) entry which is preliminary data.</text>
</comment>
<dbReference type="PANTHER" id="PTHR44688">
    <property type="entry name" value="DNA-BINDING TRANSCRIPTIONAL ACTIVATOR DEVR_DOSR"/>
    <property type="match status" value="1"/>
</dbReference>
<dbReference type="RefSeq" id="WP_083055620.1">
    <property type="nucleotide sequence ID" value="NZ_JACKVM010000008.1"/>
</dbReference>
<evidence type="ECO:0000259" key="6">
    <source>
        <dbReference type="PROSITE" id="PS50043"/>
    </source>
</evidence>
<organism evidence="8 9">
    <name type="scientific">Mycolicibacterium bacteremicum</name>
    <name type="common">Mycobacterium bacteremicum</name>
    <dbReference type="NCBI Taxonomy" id="564198"/>
    <lineage>
        <taxon>Bacteria</taxon>
        <taxon>Bacillati</taxon>
        <taxon>Actinomycetota</taxon>
        <taxon>Actinomycetes</taxon>
        <taxon>Mycobacteriales</taxon>
        <taxon>Mycobacteriaceae</taxon>
        <taxon>Mycolicibacterium</taxon>
    </lineage>
</organism>
<feature type="domain" description="Response regulatory" evidence="7">
    <location>
        <begin position="40"/>
        <end position="153"/>
    </location>
</feature>
<dbReference type="PRINTS" id="PR00038">
    <property type="entry name" value="HTHLUXR"/>
</dbReference>
<dbReference type="PANTHER" id="PTHR44688:SF16">
    <property type="entry name" value="DNA-BINDING TRANSCRIPTIONAL ACTIVATOR DEVR_DOSR"/>
    <property type="match status" value="1"/>
</dbReference>
<dbReference type="SMART" id="SM00421">
    <property type="entry name" value="HTH_LUXR"/>
    <property type="match status" value="1"/>
</dbReference>
<keyword evidence="9" id="KW-1185">Reference proteome</keyword>
<dbReference type="AlphaFoldDB" id="A0A1W9Z3A5"/>
<dbReference type="Pfam" id="PF00196">
    <property type="entry name" value="GerE"/>
    <property type="match status" value="1"/>
</dbReference>
<dbReference type="InterPro" id="IPR000792">
    <property type="entry name" value="Tscrpt_reg_LuxR_C"/>
</dbReference>
<keyword evidence="2" id="KW-0238">DNA-binding</keyword>
<evidence type="ECO:0000256" key="4">
    <source>
        <dbReference type="PROSITE-ProRule" id="PRU00169"/>
    </source>
</evidence>
<dbReference type="InterPro" id="IPR001789">
    <property type="entry name" value="Sig_transdc_resp-reg_receiver"/>
</dbReference>
<proteinExistence type="predicted"/>
<reference evidence="8 9" key="1">
    <citation type="submission" date="2017-02" db="EMBL/GenBank/DDBJ databases">
        <title>The new phylogeny of genus Mycobacterium.</title>
        <authorList>
            <person name="Tortoli E."/>
            <person name="Trovato A."/>
            <person name="Cirillo D.M."/>
        </authorList>
    </citation>
    <scope>NUCLEOTIDE SEQUENCE [LARGE SCALE GENOMIC DNA]</scope>
    <source>
        <strain evidence="8 9">DSM 45578</strain>
    </source>
</reference>
<dbReference type="STRING" id="564198.BST17_04020"/>
<dbReference type="PROSITE" id="PS50043">
    <property type="entry name" value="HTH_LUXR_2"/>
    <property type="match status" value="1"/>
</dbReference>
<dbReference type="OrthoDB" id="9808843at2"/>
<accession>A0A1W9Z3A5</accession>
<dbReference type="SUPFAM" id="SSF46894">
    <property type="entry name" value="C-terminal effector domain of the bipartite response regulators"/>
    <property type="match status" value="1"/>
</dbReference>
<evidence type="ECO:0000256" key="1">
    <source>
        <dbReference type="ARBA" id="ARBA00023015"/>
    </source>
</evidence>